<comment type="caution">
    <text evidence="1">The sequence shown here is derived from an EMBL/GenBank/DDBJ whole genome shotgun (WGS) entry which is preliminary data.</text>
</comment>
<dbReference type="Pfam" id="PF02348">
    <property type="entry name" value="CTP_transf_3"/>
    <property type="match status" value="1"/>
</dbReference>
<reference evidence="1" key="1">
    <citation type="submission" date="2020-08" db="EMBL/GenBank/DDBJ databases">
        <title>Ramlibacter sp. USB13 16S ribosomal RNA gene genome sequencing and assembly.</title>
        <authorList>
            <person name="Kang M."/>
        </authorList>
    </citation>
    <scope>NUCLEOTIDE SEQUENCE</scope>
    <source>
        <strain evidence="1">USB13</strain>
    </source>
</reference>
<dbReference type="InterPro" id="IPR003329">
    <property type="entry name" value="Cytidylyl_trans"/>
</dbReference>
<accession>A0A923MMY2</accession>
<dbReference type="InterPro" id="IPR050793">
    <property type="entry name" value="CMP-NeuNAc_synthase"/>
</dbReference>
<dbReference type="AlphaFoldDB" id="A0A923MMY2"/>
<dbReference type="PANTHER" id="PTHR21485:SF3">
    <property type="entry name" value="N-ACYLNEURAMINATE CYTIDYLYLTRANSFERASE"/>
    <property type="match status" value="1"/>
</dbReference>
<dbReference type="InterPro" id="IPR029044">
    <property type="entry name" value="Nucleotide-diphossugar_trans"/>
</dbReference>
<dbReference type="GO" id="GO:0008781">
    <property type="term" value="F:N-acylneuraminate cytidylyltransferase activity"/>
    <property type="evidence" value="ECO:0007669"/>
    <property type="project" value="TreeGrafter"/>
</dbReference>
<organism evidence="1 2">
    <name type="scientific">Ramlibacter cellulosilyticus</name>
    <dbReference type="NCBI Taxonomy" id="2764187"/>
    <lineage>
        <taxon>Bacteria</taxon>
        <taxon>Pseudomonadati</taxon>
        <taxon>Pseudomonadota</taxon>
        <taxon>Betaproteobacteria</taxon>
        <taxon>Burkholderiales</taxon>
        <taxon>Comamonadaceae</taxon>
        <taxon>Ramlibacter</taxon>
    </lineage>
</organism>
<protein>
    <submittedName>
        <fullName evidence="1">Acylneuraminate cytidylyltransferase family protein</fullName>
    </submittedName>
</protein>
<evidence type="ECO:0000313" key="2">
    <source>
        <dbReference type="Proteomes" id="UP000608513"/>
    </source>
</evidence>
<dbReference type="CDD" id="cd02513">
    <property type="entry name" value="CMP-NeuAc_Synthase"/>
    <property type="match status" value="1"/>
</dbReference>
<evidence type="ECO:0000313" key="1">
    <source>
        <dbReference type="EMBL" id="MBC5781995.1"/>
    </source>
</evidence>
<dbReference type="Gene3D" id="3.90.550.10">
    <property type="entry name" value="Spore Coat Polysaccharide Biosynthesis Protein SpsA, Chain A"/>
    <property type="match status" value="1"/>
</dbReference>
<dbReference type="RefSeq" id="WP_187074718.1">
    <property type="nucleotide sequence ID" value="NZ_JACORT010000001.1"/>
</dbReference>
<name>A0A923MMY2_9BURK</name>
<sequence length="233" mass="25580">MKAPRLLALILARGGSKRLPGKNVRPLAGKPLIAWSIDAARACPAIADVVVSTDDEAIAEVARAHGARVPFLRPPALAADDSTSADAALHALDFLREHEGANFDAVILLEPTSPLRASTDLPGVADLLARRWDETDAVVTVGRVQLEQPAVMKRMDADGRLAPWTEPAPPDVAWFPYGVAYAVKTEALQRHRTFYPPRVLGYTIERWQNYEVDDLFDFLCVEAVMQHFKGRLP</sequence>
<dbReference type="SUPFAM" id="SSF53448">
    <property type="entry name" value="Nucleotide-diphospho-sugar transferases"/>
    <property type="match status" value="1"/>
</dbReference>
<keyword evidence="2" id="KW-1185">Reference proteome</keyword>
<dbReference type="Proteomes" id="UP000608513">
    <property type="component" value="Unassembled WGS sequence"/>
</dbReference>
<keyword evidence="1" id="KW-0808">Transferase</keyword>
<dbReference type="EMBL" id="JACORT010000001">
    <property type="protein sequence ID" value="MBC5781995.1"/>
    <property type="molecule type" value="Genomic_DNA"/>
</dbReference>
<gene>
    <name evidence="1" type="ORF">H8N03_03505</name>
</gene>
<keyword evidence="1" id="KW-0548">Nucleotidyltransferase</keyword>
<proteinExistence type="predicted"/>
<dbReference type="PANTHER" id="PTHR21485">
    <property type="entry name" value="HAD SUPERFAMILY MEMBERS CMAS AND KDSC"/>
    <property type="match status" value="1"/>
</dbReference>